<keyword evidence="8 11" id="KW-0472">Membrane</keyword>
<evidence type="ECO:0000256" key="8">
    <source>
        <dbReference type="ARBA" id="ARBA00023136"/>
    </source>
</evidence>
<dbReference type="EMBL" id="KT590405">
    <property type="protein sequence ID" value="AMA20515.1"/>
    <property type="molecule type" value="Genomic_DNA"/>
</dbReference>
<accession>A0A0X9SJ89</accession>
<name>A0A0X9SJ89_9EUCA</name>
<evidence type="ECO:0000256" key="11">
    <source>
        <dbReference type="SAM" id="Phobius"/>
    </source>
</evidence>
<evidence type="ECO:0000256" key="9">
    <source>
        <dbReference type="ARBA" id="ARBA00031586"/>
    </source>
</evidence>
<organism evidence="12">
    <name type="scientific">Rhynchocinetes durbanensis</name>
    <dbReference type="NCBI Taxonomy" id="516932"/>
    <lineage>
        <taxon>Eukaryota</taxon>
        <taxon>Metazoa</taxon>
        <taxon>Ecdysozoa</taxon>
        <taxon>Arthropoda</taxon>
        <taxon>Crustacea</taxon>
        <taxon>Multicrustacea</taxon>
        <taxon>Malacostraca</taxon>
        <taxon>Eumalacostraca</taxon>
        <taxon>Eucarida</taxon>
        <taxon>Decapoda</taxon>
        <taxon>Pleocyemata</taxon>
        <taxon>Caridea</taxon>
        <taxon>Nematocarcinoidea</taxon>
        <taxon>Rhynchocinetidae</taxon>
        <taxon>Rhynchocinetes</taxon>
    </lineage>
</organism>
<comment type="subcellular location">
    <subcellularLocation>
        <location evidence="1">Membrane</location>
        <topology evidence="1">Multi-pass membrane protein</topology>
    </subcellularLocation>
</comment>
<evidence type="ECO:0000256" key="2">
    <source>
        <dbReference type="ARBA" id="ARBA00010519"/>
    </source>
</evidence>
<reference evidence="12" key="1">
    <citation type="submission" date="2015-08" db="EMBL/GenBank/DDBJ databases">
        <authorList>
            <person name="Babu N.S."/>
            <person name="Beckwith C.J."/>
            <person name="Beseler K.G."/>
            <person name="Brison A."/>
            <person name="Carone J.V."/>
            <person name="Caskin T.P."/>
            <person name="Diamond M."/>
            <person name="Durham M.E."/>
            <person name="Foxe J.M."/>
            <person name="Go M."/>
            <person name="Henderson B.A."/>
            <person name="Jones I.B."/>
            <person name="McGettigan J.A."/>
            <person name="Micheletti S.J."/>
            <person name="Nasrallah M.E."/>
            <person name="Ortiz D."/>
            <person name="Piller C.R."/>
            <person name="Privatt S.R."/>
            <person name="Schneider S.L."/>
            <person name="Sharp S."/>
            <person name="Smith T.C."/>
            <person name="Stanton J.D."/>
            <person name="Ullery H.E."/>
            <person name="Wilson R.J."/>
            <person name="Serrano M.G."/>
            <person name="Buck G."/>
            <person name="Lee V."/>
            <person name="Wang Y."/>
            <person name="Carvalho R."/>
            <person name="Voegtly L."/>
            <person name="Shi R."/>
            <person name="Duckworth R."/>
            <person name="Johnson A."/>
            <person name="Loviza R."/>
            <person name="Walstead R."/>
            <person name="Shah Z."/>
            <person name="Kiflezghi M."/>
            <person name="Wade K."/>
            <person name="Ball S.L."/>
            <person name="Bradley K.W."/>
            <person name="Asai D.J."/>
            <person name="Bowman C.A."/>
            <person name="Russell D.A."/>
            <person name="Pope W.H."/>
            <person name="Jacobs-Sera D."/>
            <person name="Hendrix R.W."/>
            <person name="Hatfull G.F."/>
        </authorList>
    </citation>
    <scope>NUCLEOTIDE SEQUENCE</scope>
    <source>
        <strain evidence="12">RD150801</strain>
    </source>
</reference>
<proteinExistence type="inferred from homology"/>
<dbReference type="AlphaFoldDB" id="A0A0X9SJ89"/>
<gene>
    <name evidence="12" type="primary">ND4L</name>
</gene>
<feature type="transmembrane region" description="Helical" evidence="11">
    <location>
        <begin position="60"/>
        <end position="83"/>
    </location>
</feature>
<feature type="transmembrane region" description="Helical" evidence="11">
    <location>
        <begin position="6"/>
        <end position="22"/>
    </location>
</feature>
<dbReference type="Pfam" id="PF00420">
    <property type="entry name" value="Oxidored_q2"/>
    <property type="match status" value="1"/>
</dbReference>
<evidence type="ECO:0000256" key="10">
    <source>
        <dbReference type="ARBA" id="ARBA00049551"/>
    </source>
</evidence>
<keyword evidence="4 11" id="KW-0812">Transmembrane</keyword>
<sequence length="99" mass="11279">MPFLDIYYSIHLFCFVCGLYSFMSLRKHLLSTLISLEFVMLMTYWMLVSLLSGVGLDVYFVLYFISLVACEGALGLSLLVSVVRSQGNEMMSSFNFLQC</sequence>
<dbReference type="InterPro" id="IPR039428">
    <property type="entry name" value="NUOK/Mnh_C1-like"/>
</dbReference>
<protein>
    <recommendedName>
        <fullName evidence="3">NADH-ubiquinone oxidoreductase chain 4L</fullName>
    </recommendedName>
    <alternativeName>
        <fullName evidence="9">NADH dehydrogenase subunit 4L</fullName>
    </alternativeName>
</protein>
<evidence type="ECO:0000256" key="7">
    <source>
        <dbReference type="ARBA" id="ARBA00023027"/>
    </source>
</evidence>
<evidence type="ECO:0000256" key="6">
    <source>
        <dbReference type="ARBA" id="ARBA00022989"/>
    </source>
</evidence>
<keyword evidence="6 11" id="KW-1133">Transmembrane helix</keyword>
<dbReference type="CTD" id="4539"/>
<keyword evidence="12" id="KW-0496">Mitochondrion</keyword>
<dbReference type="GO" id="GO:0008137">
    <property type="term" value="F:NADH dehydrogenase (ubiquinone) activity"/>
    <property type="evidence" value="ECO:0007669"/>
    <property type="project" value="UniProtKB-EC"/>
</dbReference>
<keyword evidence="5" id="KW-1278">Translocase</keyword>
<evidence type="ECO:0000256" key="3">
    <source>
        <dbReference type="ARBA" id="ARBA00016612"/>
    </source>
</evidence>
<evidence type="ECO:0000256" key="5">
    <source>
        <dbReference type="ARBA" id="ARBA00022967"/>
    </source>
</evidence>
<evidence type="ECO:0000256" key="4">
    <source>
        <dbReference type="ARBA" id="ARBA00022692"/>
    </source>
</evidence>
<dbReference type="GeneID" id="26891083"/>
<feature type="transmembrane region" description="Helical" evidence="11">
    <location>
        <begin position="29"/>
        <end position="48"/>
    </location>
</feature>
<dbReference type="RefSeq" id="YP_009232203.1">
    <property type="nucleotide sequence ID" value="NC_029372.1"/>
</dbReference>
<keyword evidence="7" id="KW-0520">NAD</keyword>
<geneLocation type="mitochondrion" evidence="12"/>
<dbReference type="GO" id="GO:0016020">
    <property type="term" value="C:membrane"/>
    <property type="evidence" value="ECO:0007669"/>
    <property type="project" value="UniProtKB-SubCell"/>
</dbReference>
<dbReference type="Gene3D" id="1.10.287.3510">
    <property type="match status" value="1"/>
</dbReference>
<evidence type="ECO:0000256" key="1">
    <source>
        <dbReference type="ARBA" id="ARBA00004141"/>
    </source>
</evidence>
<comment type="catalytic activity">
    <reaction evidence="10">
        <text>a ubiquinone + NADH + 5 H(+)(in) = a ubiquinol + NAD(+) + 4 H(+)(out)</text>
        <dbReference type="Rhea" id="RHEA:29091"/>
        <dbReference type="Rhea" id="RHEA-COMP:9565"/>
        <dbReference type="Rhea" id="RHEA-COMP:9566"/>
        <dbReference type="ChEBI" id="CHEBI:15378"/>
        <dbReference type="ChEBI" id="CHEBI:16389"/>
        <dbReference type="ChEBI" id="CHEBI:17976"/>
        <dbReference type="ChEBI" id="CHEBI:57540"/>
        <dbReference type="ChEBI" id="CHEBI:57945"/>
        <dbReference type="EC" id="7.1.1.2"/>
    </reaction>
</comment>
<comment type="similarity">
    <text evidence="2">Belongs to the complex I subunit 4L family.</text>
</comment>
<evidence type="ECO:0000313" key="12">
    <source>
        <dbReference type="EMBL" id="AMA20515.1"/>
    </source>
</evidence>